<proteinExistence type="predicted"/>
<dbReference type="OrthoDB" id="2387761at2759"/>
<evidence type="ECO:0000313" key="1">
    <source>
        <dbReference type="EMBL" id="RIB03741.1"/>
    </source>
</evidence>
<gene>
    <name evidence="1" type="ORF">C2G38_2122331</name>
</gene>
<name>A0A397U265_9GLOM</name>
<evidence type="ECO:0000313" key="2">
    <source>
        <dbReference type="Proteomes" id="UP000266673"/>
    </source>
</evidence>
<dbReference type="Proteomes" id="UP000266673">
    <property type="component" value="Unassembled WGS sequence"/>
</dbReference>
<sequence length="190" mass="22021">MNNEDNENSLDDNSDEEDTVELADISFNSFVGSSKTDNKNYKWKLKNDESVRSRLIVMAKKAIEEAKQAEKVDTKIMSVIRLGLSSIIDLSPEFKGGMHTWFGDNWIPLKKKVLSIIDLKVERFTGEVSELIIKVENLCDSYDYLGARKFVLEKIMERSIDSQMRQVAKIYFNIKSLYFHQKRWSASKSY</sequence>
<dbReference type="AlphaFoldDB" id="A0A397U265"/>
<reference evidence="1 2" key="1">
    <citation type="submission" date="2018-06" db="EMBL/GenBank/DDBJ databases">
        <title>Comparative genomics reveals the genomic features of Rhizophagus irregularis, R. cerebriforme, R. diaphanum and Gigaspora rosea, and their symbiotic lifestyle signature.</title>
        <authorList>
            <person name="Morin E."/>
            <person name="San Clemente H."/>
            <person name="Chen E.C.H."/>
            <person name="De La Providencia I."/>
            <person name="Hainaut M."/>
            <person name="Kuo A."/>
            <person name="Kohler A."/>
            <person name="Murat C."/>
            <person name="Tang N."/>
            <person name="Roy S."/>
            <person name="Loubradou J."/>
            <person name="Henrissat B."/>
            <person name="Grigoriev I.V."/>
            <person name="Corradi N."/>
            <person name="Roux C."/>
            <person name="Martin F.M."/>
        </authorList>
    </citation>
    <scope>NUCLEOTIDE SEQUENCE [LARGE SCALE GENOMIC DNA]</scope>
    <source>
        <strain evidence="1 2">DAOM 194757</strain>
    </source>
</reference>
<protein>
    <submittedName>
        <fullName evidence="1">Uncharacterized protein</fullName>
    </submittedName>
</protein>
<dbReference type="EMBL" id="QKWP01002331">
    <property type="protein sequence ID" value="RIB03741.1"/>
    <property type="molecule type" value="Genomic_DNA"/>
</dbReference>
<comment type="caution">
    <text evidence="1">The sequence shown here is derived from an EMBL/GenBank/DDBJ whole genome shotgun (WGS) entry which is preliminary data.</text>
</comment>
<accession>A0A397U265</accession>
<organism evidence="1 2">
    <name type="scientific">Gigaspora rosea</name>
    <dbReference type="NCBI Taxonomy" id="44941"/>
    <lineage>
        <taxon>Eukaryota</taxon>
        <taxon>Fungi</taxon>
        <taxon>Fungi incertae sedis</taxon>
        <taxon>Mucoromycota</taxon>
        <taxon>Glomeromycotina</taxon>
        <taxon>Glomeromycetes</taxon>
        <taxon>Diversisporales</taxon>
        <taxon>Gigasporaceae</taxon>
        <taxon>Gigaspora</taxon>
    </lineage>
</organism>
<keyword evidence="2" id="KW-1185">Reference proteome</keyword>